<sequence length="437" mass="51025">MELYKEVNPRFENFIWDWDYSKYLLVGGYGSSKSYHIACKIIFKCLMEKRKVLVVREVYDTLRESCYDLLVEILDELDLVGQSAKKVRCTTSPLGIRFPNGSKIIFKGMDKPSKLKSINGVTIVWLEECSEIKYDGYKELLGRLRHPTLPLHFIMSTNPVGTENWVYTHFFKHVDEEGREHVVLDDELLYKRRTIVKNGVYYHHSVADDNLFLPQSYIDTLNEMREYDPDLYRVARLGRFGLNGRQVLPQFEVAKSHAEVIAAVKGIPEKFRFCGMDFGFEESYNAVIKCAVDDAAKVLYIYYEYYKNKMTDDKTEKELKKDGLDKVQIIADCEDPKAIAFYRQSGFRMRGCHKWAGSRLANTRKVKRFRRIICSPNCPNTIRELRTLTYAKDNQGNLVYDEFNIDPHTFSAIWYALDVYEVADIKYLPRNSRKGES</sequence>
<accession>A0A8S5N4I6</accession>
<dbReference type="InterPro" id="IPR052380">
    <property type="entry name" value="Viral_DNA_packaging_terminase"/>
</dbReference>
<dbReference type="InterPro" id="IPR035412">
    <property type="entry name" value="Terminase_L_N"/>
</dbReference>
<dbReference type="PANTHER" id="PTHR39184">
    <property type="match status" value="1"/>
</dbReference>
<dbReference type="Gene3D" id="3.40.50.300">
    <property type="entry name" value="P-loop containing nucleotide triphosphate hydrolases"/>
    <property type="match status" value="1"/>
</dbReference>
<reference evidence="3" key="1">
    <citation type="journal article" date="2021" name="Proc. Natl. Acad. Sci. U.S.A.">
        <title>A Catalog of Tens of Thousands of Viruses from Human Metagenomes Reveals Hidden Associations with Chronic Diseases.</title>
        <authorList>
            <person name="Tisza M.J."/>
            <person name="Buck C.B."/>
        </authorList>
    </citation>
    <scope>NUCLEOTIDE SEQUENCE</scope>
    <source>
        <strain evidence="3">CtiJY10</strain>
    </source>
</reference>
<dbReference type="InterPro" id="IPR035413">
    <property type="entry name" value="Terminase_L_C"/>
</dbReference>
<evidence type="ECO:0000313" key="3">
    <source>
        <dbReference type="EMBL" id="DAD89356.1"/>
    </source>
</evidence>
<feature type="domain" description="Phage terminase large subunit C-terminal" evidence="2">
    <location>
        <begin position="277"/>
        <end position="418"/>
    </location>
</feature>
<evidence type="ECO:0000259" key="2">
    <source>
        <dbReference type="Pfam" id="PF17288"/>
    </source>
</evidence>
<feature type="domain" description="Phage terminase large subunit N-terminal" evidence="1">
    <location>
        <begin position="24"/>
        <end position="239"/>
    </location>
</feature>
<evidence type="ECO:0000259" key="1">
    <source>
        <dbReference type="Pfam" id="PF04466"/>
    </source>
</evidence>
<protein>
    <submittedName>
        <fullName evidence="3">Terminase large subunit</fullName>
    </submittedName>
</protein>
<dbReference type="Pfam" id="PF04466">
    <property type="entry name" value="Terminase_3"/>
    <property type="match status" value="1"/>
</dbReference>
<dbReference type="Gene3D" id="3.30.420.280">
    <property type="match status" value="1"/>
</dbReference>
<dbReference type="PANTHER" id="PTHR39184:SF1">
    <property type="entry name" value="PBSX PHAGE TERMINASE LARGE SUBUNIT"/>
    <property type="match status" value="1"/>
</dbReference>
<dbReference type="InterPro" id="IPR027417">
    <property type="entry name" value="P-loop_NTPase"/>
</dbReference>
<dbReference type="NCBIfam" id="TIGR01547">
    <property type="entry name" value="phage_term_2"/>
    <property type="match status" value="1"/>
</dbReference>
<organism evidence="3">
    <name type="scientific">Podoviridae sp. ctiJY10</name>
    <dbReference type="NCBI Taxonomy" id="2826572"/>
    <lineage>
        <taxon>Viruses</taxon>
        <taxon>Duplodnaviria</taxon>
        <taxon>Heunggongvirae</taxon>
        <taxon>Uroviricota</taxon>
        <taxon>Caudoviricetes</taxon>
    </lineage>
</organism>
<dbReference type="InterPro" id="IPR006437">
    <property type="entry name" value="Phage_terminase_lsu"/>
</dbReference>
<dbReference type="Pfam" id="PF17288">
    <property type="entry name" value="Terminase_3C"/>
    <property type="match status" value="1"/>
</dbReference>
<dbReference type="EMBL" id="BK015060">
    <property type="protein sequence ID" value="DAD89356.1"/>
    <property type="molecule type" value="Genomic_DNA"/>
</dbReference>
<proteinExistence type="predicted"/>
<name>A0A8S5N4I6_9CAUD</name>